<keyword evidence="2" id="KW-0472">Membrane</keyword>
<feature type="region of interest" description="Disordered" evidence="1">
    <location>
        <begin position="58"/>
        <end position="96"/>
    </location>
</feature>
<evidence type="ECO:0000256" key="1">
    <source>
        <dbReference type="SAM" id="MobiDB-lite"/>
    </source>
</evidence>
<evidence type="ECO:0000259" key="3">
    <source>
        <dbReference type="Pfam" id="PF17802"/>
    </source>
</evidence>
<dbReference type="SUPFAM" id="SSF49478">
    <property type="entry name" value="Cna protein B-type domain"/>
    <property type="match status" value="1"/>
</dbReference>
<dbReference type="InterPro" id="IPR041033">
    <property type="entry name" value="SpaA_PFL_dom_1"/>
</dbReference>
<sequence>MKKLWLNLMTRFKLRLRESVIARIALALSIIVVFCTTYALILPALTISTDNRSALMQSAENASTEQLESSEEKMQVEASSSEQETSEQKDSQTSLDTSLEARRLQETADNLTVVADFTQGTFTEEVSLKVRPIADTREINQKISTVLRETKQSLSKALSYDISFVNAAGQEVEPKKDVSISMRFNTVVSSTDFQSSWKLYHFVNNDVNHVEELTHEVDTQIQQDNSDSVVSVDFKSDSFSTYTLAGVTYADFTEYLTGYSYDEKTVEENLATKVLTVDLELDYSISKAHLAADRYYYLELPNGTAIGQDINLGTEYIGKDTNQVDAYTYKFAYDEASGKYYVLIAFIESYVNDITDGTQSKGWIKYDAIYGSDYQQNDGSYQVIYSDDLVVTIPEDDIKKNYDLTTSKSGSVTYDGDTPYLTYTVKVDSTFGTPSLIDVKDVLTASGVSISAIDSVSVTKSTYVGNSGNVTSTDSVPTSAYSYHFNASNKSLETTLPQLVSGGTDSEGNAIGHFYTLTYRYKISGLTAGSSVAVNNTVSATSQTNDDDKKTHTSSSSVTLALNQVDKQGTYNEADGTITWTIRVNEGQNDIAGALLTDEMFSKASNLNISPNAGATIEYKNGKISGIRFNALSNNKNTNNYTIAYTTPVDQTRAGWDASKITNKVVLDDDGKTSTRTDQTTKETEVTIPGTGNITKIISDVWEVSDTGTREVVWEVEIGLPNSGVLEKGTVFTDTLKDPWNQNSEIHWYTKVQLEDLYHRLEEVLGKNGFTLEARQSNHGEYTNYSKLSADVHYTEFKVTLTADRESSLNSLMIHYRSMISLENSSNQRYVNTLTSGNHSVSEEYDYSNNTNVVKTDGHGNSGTTKTTSADGTVTWMVKVELDDNATNMTVTDTLPEGISLTALSYGQRWGQINANFENNSLTQGTNGWGTYNIALNGTVSSDGVVMLDFTTTDGKSLKNNIGGNSDLWMTFTTHYDDFTEGSSKLVKSLTNNVSVTVNGEDYGSDNQMQEVTFSSDEGNSTTPDVKPIAKSGEWDNAKRQLTYSLSINPQADDLVEGSDTITLTDVMHNWSNVVSEYLIQDSVKLYYTDGTEVPTSEWAWKISSTDDGWGNHYHTLVVTMKDSKAYILDYSYQLTKPNENAAAYYYPHNTATLEGVANGSDHTTTTVHWQRTGTSSGFDTEKAYIISKVDADNFGLDLEGAVFTVYKYDGDLDDSNDEEVTTYQTNAKGLISIVYSSGNYQEDQIYYAKETQAPAGYELPDNPSKHYFYWDEDGSFSALPITIPKLTNLSENNGSDFVENKKVKTINLTVKKQWFDAEGQEIGSADGLITYDVLQVATSENGESTETVYKSGETMSHSDDWTKTYSNLPLTDAQKTLTYTYYVREHATSGFDISYDNGAQASEEPSTLALASDSALIVMKNTAQKRYALPKTGGKGGIWYYVLGAICILIVVGVLIAFIYGKGGVA</sequence>
<dbReference type="Pfam" id="PF17802">
    <property type="entry name" value="SpaA"/>
    <property type="match status" value="1"/>
</dbReference>
<evidence type="ECO:0000256" key="2">
    <source>
        <dbReference type="SAM" id="Phobius"/>
    </source>
</evidence>
<dbReference type="RefSeq" id="WP_074482311.1">
    <property type="nucleotide sequence ID" value="NZ_FNJK01000003.1"/>
</dbReference>
<feature type="domain" description="SpaA-like prealbumin fold" evidence="3">
    <location>
        <begin position="1186"/>
        <end position="1264"/>
    </location>
</feature>
<dbReference type="SUPFAM" id="SSF49401">
    <property type="entry name" value="Bacterial adhesins"/>
    <property type="match status" value="1"/>
</dbReference>
<dbReference type="OrthoDB" id="9816455at2"/>
<name>A0A1H0NET9_STREI</name>
<keyword evidence="2" id="KW-0812">Transmembrane</keyword>
<proteinExistence type="predicted"/>
<keyword evidence="2" id="KW-1133">Transmembrane helix</keyword>
<dbReference type="Proteomes" id="UP000183816">
    <property type="component" value="Unassembled WGS sequence"/>
</dbReference>
<reference evidence="4 5" key="1">
    <citation type="submission" date="2016-10" db="EMBL/GenBank/DDBJ databases">
        <authorList>
            <person name="de Groot N.N."/>
        </authorList>
    </citation>
    <scope>NUCLEOTIDE SEQUENCE [LARGE SCALE GENOMIC DNA]</scope>
    <source>
        <strain evidence="4 5">Sb04</strain>
    </source>
</reference>
<dbReference type="NCBIfam" id="TIGR01167">
    <property type="entry name" value="LPXTG_anchor"/>
    <property type="match status" value="1"/>
</dbReference>
<dbReference type="EMBL" id="FNJK01000003">
    <property type="protein sequence ID" value="SDO90935.1"/>
    <property type="molecule type" value="Genomic_DNA"/>
</dbReference>
<feature type="transmembrane region" description="Helical" evidence="2">
    <location>
        <begin position="1439"/>
        <end position="1461"/>
    </location>
</feature>
<dbReference type="InterPro" id="IPR008966">
    <property type="entry name" value="Adhesion_dom_sf"/>
</dbReference>
<accession>A0A1H0NET9</accession>
<dbReference type="InterPro" id="IPR013783">
    <property type="entry name" value="Ig-like_fold"/>
</dbReference>
<evidence type="ECO:0000313" key="4">
    <source>
        <dbReference type="EMBL" id="SDO90935.1"/>
    </source>
</evidence>
<gene>
    <name evidence="4" type="ORF">SAMN05216347_10375</name>
</gene>
<feature type="transmembrane region" description="Helical" evidence="2">
    <location>
        <begin position="20"/>
        <end position="45"/>
    </location>
</feature>
<dbReference type="Gene3D" id="2.60.40.10">
    <property type="entry name" value="Immunoglobulins"/>
    <property type="match status" value="1"/>
</dbReference>
<evidence type="ECO:0000313" key="5">
    <source>
        <dbReference type="Proteomes" id="UP000183816"/>
    </source>
</evidence>
<feature type="compositionally biased region" description="Polar residues" evidence="1">
    <location>
        <begin position="58"/>
        <end position="67"/>
    </location>
</feature>
<protein>
    <submittedName>
        <fullName evidence="4">LPXTG-motif cell wall anchor domain-containing protein</fullName>
    </submittedName>
</protein>
<organism evidence="4 5">
    <name type="scientific">Streptococcus equinus</name>
    <name type="common">Streptococcus bovis</name>
    <dbReference type="NCBI Taxonomy" id="1335"/>
    <lineage>
        <taxon>Bacteria</taxon>
        <taxon>Bacillati</taxon>
        <taxon>Bacillota</taxon>
        <taxon>Bacilli</taxon>
        <taxon>Lactobacillales</taxon>
        <taxon>Streptococcaceae</taxon>
        <taxon>Streptococcus</taxon>
    </lineage>
</organism>